<proteinExistence type="predicted"/>
<dbReference type="AlphaFoldDB" id="A0A1S7FV49"/>
<protein>
    <submittedName>
        <fullName evidence="2">Uncharacterized protein</fullName>
    </submittedName>
</protein>
<dbReference type="EMBL" id="CP011102">
    <property type="protein sequence ID" value="AQY51237.1"/>
    <property type="molecule type" value="Genomic_DNA"/>
</dbReference>
<dbReference type="Proteomes" id="UP000223060">
    <property type="component" value="Chromosome"/>
</dbReference>
<gene>
    <name evidence="2" type="ORF">UE46_09350</name>
</gene>
<feature type="transmembrane region" description="Helical" evidence="1">
    <location>
        <begin position="37"/>
        <end position="56"/>
    </location>
</feature>
<feature type="transmembrane region" description="Helical" evidence="1">
    <location>
        <begin position="12"/>
        <end position="31"/>
    </location>
</feature>
<name>A0A1S7FV49_9LIST</name>
<dbReference type="RefSeq" id="WP_118907570.1">
    <property type="nucleotide sequence ID" value="NZ_CP011102.1"/>
</dbReference>
<keyword evidence="1" id="KW-0812">Transmembrane</keyword>
<keyword evidence="1" id="KW-0472">Membrane</keyword>
<evidence type="ECO:0000313" key="2">
    <source>
        <dbReference type="EMBL" id="AQY51237.1"/>
    </source>
</evidence>
<organism evidence="2 3">
    <name type="scientific">Listeria weihenstephanensis</name>
    <dbReference type="NCBI Taxonomy" id="1006155"/>
    <lineage>
        <taxon>Bacteria</taxon>
        <taxon>Bacillati</taxon>
        <taxon>Bacillota</taxon>
        <taxon>Bacilli</taxon>
        <taxon>Bacillales</taxon>
        <taxon>Listeriaceae</taxon>
        <taxon>Listeria</taxon>
    </lineage>
</organism>
<accession>A0A1S7FV49</accession>
<keyword evidence="1" id="KW-1133">Transmembrane helix</keyword>
<reference evidence="3" key="1">
    <citation type="submission" date="2015-03" db="EMBL/GenBank/DDBJ databases">
        <authorList>
            <person name="Ferrari E."/>
            <person name="Walter M.C."/>
            <person name="Huptas C."/>
            <person name="Scherer S."/>
            <person name="Mueller-Herbst S."/>
        </authorList>
    </citation>
    <scope>NUCLEOTIDE SEQUENCE [LARGE SCALE GENOMIC DNA]</scope>
    <source>
        <strain evidence="3">LWP01</strain>
    </source>
</reference>
<keyword evidence="3" id="KW-1185">Reference proteome</keyword>
<sequence length="63" mass="7772">MRINNKSQTYQEIRLWIWAVAIVFFVIYFLITHAKPLLIPIGFGIVLWSRDMFFYWKRKKHKV</sequence>
<evidence type="ECO:0000313" key="3">
    <source>
        <dbReference type="Proteomes" id="UP000223060"/>
    </source>
</evidence>
<evidence type="ECO:0000256" key="1">
    <source>
        <dbReference type="SAM" id="Phobius"/>
    </source>
</evidence>
<dbReference type="KEGG" id="lwi:UE46_09350"/>